<feature type="domain" description="PIN" evidence="1">
    <location>
        <begin position="2"/>
        <end position="113"/>
    </location>
</feature>
<proteinExistence type="predicted"/>
<name>A0ABU0BN14_9HYPH</name>
<evidence type="ECO:0000259" key="1">
    <source>
        <dbReference type="Pfam" id="PF01850"/>
    </source>
</evidence>
<dbReference type="InterPro" id="IPR002716">
    <property type="entry name" value="PIN_dom"/>
</dbReference>
<dbReference type="InterPro" id="IPR029060">
    <property type="entry name" value="PIN-like_dom_sf"/>
</dbReference>
<keyword evidence="3" id="KW-1185">Reference proteome</keyword>
<organism evidence="2 3">
    <name type="scientific">Pararhizobium capsulatum DSM 1112</name>
    <dbReference type="NCBI Taxonomy" id="1121113"/>
    <lineage>
        <taxon>Bacteria</taxon>
        <taxon>Pseudomonadati</taxon>
        <taxon>Pseudomonadota</taxon>
        <taxon>Alphaproteobacteria</taxon>
        <taxon>Hyphomicrobiales</taxon>
        <taxon>Rhizobiaceae</taxon>
        <taxon>Rhizobium/Agrobacterium group</taxon>
        <taxon>Pararhizobium</taxon>
    </lineage>
</organism>
<sequence>MILLDTSVWIDHLRQQEQQLKPLLERNQIATHSFVIGELALGSMPRYDIILRSLAELPQVKVASDQEVLWLIKQHALQGSGIGYVDAHLLASTKLMPDGKLWSRDKRLSRIADELGIGYAE</sequence>
<dbReference type="Gene3D" id="3.40.50.1010">
    <property type="entry name" value="5'-nuclease"/>
    <property type="match status" value="1"/>
</dbReference>
<evidence type="ECO:0000313" key="2">
    <source>
        <dbReference type="EMBL" id="MDQ0319638.1"/>
    </source>
</evidence>
<evidence type="ECO:0000313" key="3">
    <source>
        <dbReference type="Proteomes" id="UP001230207"/>
    </source>
</evidence>
<dbReference type="EMBL" id="JAUSVF010000001">
    <property type="protein sequence ID" value="MDQ0319638.1"/>
    <property type="molecule type" value="Genomic_DNA"/>
</dbReference>
<dbReference type="Pfam" id="PF01850">
    <property type="entry name" value="PIN"/>
    <property type="match status" value="1"/>
</dbReference>
<dbReference type="RefSeq" id="WP_307228697.1">
    <property type="nucleotide sequence ID" value="NZ_JAUSVF010000001.1"/>
</dbReference>
<accession>A0ABU0BN14</accession>
<dbReference type="SUPFAM" id="SSF88723">
    <property type="entry name" value="PIN domain-like"/>
    <property type="match status" value="1"/>
</dbReference>
<reference evidence="2 3" key="1">
    <citation type="submission" date="2023-07" db="EMBL/GenBank/DDBJ databases">
        <title>Genomic Encyclopedia of Type Strains, Phase IV (KMG-IV): sequencing the most valuable type-strain genomes for metagenomic binning, comparative biology and taxonomic classification.</title>
        <authorList>
            <person name="Goeker M."/>
        </authorList>
    </citation>
    <scope>NUCLEOTIDE SEQUENCE [LARGE SCALE GENOMIC DNA]</scope>
    <source>
        <strain evidence="2 3">DSM 1112</strain>
    </source>
</reference>
<comment type="caution">
    <text evidence="2">The sequence shown here is derived from an EMBL/GenBank/DDBJ whole genome shotgun (WGS) entry which is preliminary data.</text>
</comment>
<dbReference type="Proteomes" id="UP001230207">
    <property type="component" value="Unassembled WGS sequence"/>
</dbReference>
<gene>
    <name evidence="2" type="ORF">QO002_001776</name>
</gene>
<protein>
    <submittedName>
        <fullName evidence="2">Nucleic acid-binding protein</fullName>
    </submittedName>
</protein>